<keyword evidence="2 7" id="KW-0288">FMN</keyword>
<comment type="catalytic activity">
    <reaction evidence="7">
        <text>protoporphyrinogen IX + 3 a menaquinone = protoporphyrin IX + 3 a menaquinol</text>
        <dbReference type="Rhea" id="RHEA:27409"/>
        <dbReference type="Rhea" id="RHEA-COMP:9537"/>
        <dbReference type="Rhea" id="RHEA-COMP:9539"/>
        <dbReference type="ChEBI" id="CHEBI:16374"/>
        <dbReference type="ChEBI" id="CHEBI:18151"/>
        <dbReference type="ChEBI" id="CHEBI:57306"/>
        <dbReference type="ChEBI" id="CHEBI:57307"/>
        <dbReference type="EC" id="1.3.5.3"/>
    </reaction>
</comment>
<dbReference type="PROSITE" id="PS00201">
    <property type="entry name" value="FLAVODOXIN"/>
    <property type="match status" value="1"/>
</dbReference>
<dbReference type="InterPro" id="IPR001226">
    <property type="entry name" value="Flavodoxin_CS"/>
</dbReference>
<keyword evidence="6 7" id="KW-0627">Porphyrin biosynthesis</keyword>
<dbReference type="PROSITE" id="PS50902">
    <property type="entry name" value="FLAVODOXIN_LIKE"/>
    <property type="match status" value="1"/>
</dbReference>
<comment type="subcellular location">
    <subcellularLocation>
        <location evidence="7">Cell membrane</location>
        <topology evidence="7">Peripheral membrane protein</topology>
    </subcellularLocation>
</comment>
<keyword evidence="5" id="KW-0472">Membrane</keyword>
<dbReference type="InterPro" id="IPR026816">
    <property type="entry name" value="Flavodoxin_dom"/>
</dbReference>
<evidence type="ECO:0000256" key="4">
    <source>
        <dbReference type="ARBA" id="ARBA00023002"/>
    </source>
</evidence>
<dbReference type="RefSeq" id="WP_058305577.1">
    <property type="nucleotide sequence ID" value="NZ_CABKVG010000007.1"/>
</dbReference>
<keyword evidence="10" id="KW-1185">Reference proteome</keyword>
<name>A0ABY4E1M1_9NEIS</name>
<evidence type="ECO:0000259" key="8">
    <source>
        <dbReference type="PROSITE" id="PS50902"/>
    </source>
</evidence>
<dbReference type="SUPFAM" id="SSF52218">
    <property type="entry name" value="Flavoproteins"/>
    <property type="match status" value="1"/>
</dbReference>
<comment type="cofactor">
    <cofactor evidence="7">
        <name>FMN</name>
        <dbReference type="ChEBI" id="CHEBI:58210"/>
    </cofactor>
    <text evidence="7">Binds 1 FMN non-covalently per subunit.</text>
</comment>
<evidence type="ECO:0000313" key="10">
    <source>
        <dbReference type="Proteomes" id="UP000832011"/>
    </source>
</evidence>
<evidence type="ECO:0000256" key="1">
    <source>
        <dbReference type="ARBA" id="ARBA00022630"/>
    </source>
</evidence>
<keyword evidence="1 7" id="KW-0285">Flavoprotein</keyword>
<proteinExistence type="inferred from homology"/>
<comment type="pathway">
    <text evidence="7">Porphyrin-containing compound metabolism; protoporphyrin-IX biosynthesis; protoporphyrin-IX from protoporphyrinogen-IX: step 1/1.</text>
</comment>
<evidence type="ECO:0000256" key="7">
    <source>
        <dbReference type="HAMAP-Rule" id="MF_00853"/>
    </source>
</evidence>
<comment type="catalytic activity">
    <reaction evidence="7">
        <text>protoporphyrinogen IX + 3 a ubiquinone = protoporphyrin IX + 3 a ubiquinol</text>
        <dbReference type="Rhea" id="RHEA:63936"/>
        <dbReference type="Rhea" id="RHEA-COMP:9565"/>
        <dbReference type="Rhea" id="RHEA-COMP:9566"/>
        <dbReference type="ChEBI" id="CHEBI:16389"/>
        <dbReference type="ChEBI" id="CHEBI:17976"/>
        <dbReference type="ChEBI" id="CHEBI:57306"/>
        <dbReference type="ChEBI" id="CHEBI:57307"/>
    </reaction>
</comment>
<dbReference type="NCBIfam" id="NF008316">
    <property type="entry name" value="PRK11104.1"/>
    <property type="match status" value="1"/>
</dbReference>
<dbReference type="PANTHER" id="PTHR38030">
    <property type="entry name" value="PROTOPORPHYRINOGEN IX DEHYDROGENASE [MENAQUINONE]"/>
    <property type="match status" value="1"/>
</dbReference>
<dbReference type="EMBL" id="CP091511">
    <property type="protein sequence ID" value="UOO89694.1"/>
    <property type="molecule type" value="Genomic_DNA"/>
</dbReference>
<dbReference type="InterPro" id="IPR008254">
    <property type="entry name" value="Flavodoxin/NO_synth"/>
</dbReference>
<dbReference type="PANTHER" id="PTHR38030:SF2">
    <property type="entry name" value="PROTOPORPHYRINOGEN IX DEHYDROGENASE [QUINONE]"/>
    <property type="match status" value="1"/>
</dbReference>
<dbReference type="Proteomes" id="UP000832011">
    <property type="component" value="Chromosome"/>
</dbReference>
<dbReference type="InterPro" id="IPR044264">
    <property type="entry name" value="HemG"/>
</dbReference>
<evidence type="ECO:0000313" key="9">
    <source>
        <dbReference type="EMBL" id="UOO89694.1"/>
    </source>
</evidence>
<dbReference type="EC" id="1.3.5.3" evidence="7"/>
<evidence type="ECO:0000256" key="3">
    <source>
        <dbReference type="ARBA" id="ARBA00022741"/>
    </source>
</evidence>
<accession>A0ABY4E1M1</accession>
<reference evidence="9 10" key="1">
    <citation type="journal article" date="2022" name="Res Sq">
        <title>Evolution of multicellular longitudinally dividing oral cavity symbionts (Neisseriaceae).</title>
        <authorList>
            <person name="Nyongesa S."/>
            <person name="Weber P."/>
            <person name="Bernet E."/>
            <person name="Pullido F."/>
            <person name="Nieckarz M."/>
            <person name="Delaby M."/>
            <person name="Nieves C."/>
            <person name="Viehboeck T."/>
            <person name="Krause N."/>
            <person name="Rivera-Millot A."/>
            <person name="Nakamura A."/>
            <person name="Vischer N."/>
            <person name="VanNieuwenhze M."/>
            <person name="Brun Y."/>
            <person name="Cava F."/>
            <person name="Bulgheresi S."/>
            <person name="Veyrier F."/>
        </authorList>
    </citation>
    <scope>NUCLEOTIDE SEQUENCE [LARGE SCALE GENOMIC DNA]</scope>
    <source>
        <strain evidence="9 10">SN4</strain>
    </source>
</reference>
<gene>
    <name evidence="7 9" type="primary">hemG</name>
    <name evidence="9" type="ORF">LVJ82_01515</name>
</gene>
<dbReference type="InterPro" id="IPR029039">
    <property type="entry name" value="Flavoprotein-like_sf"/>
</dbReference>
<sequence>MHILILYSSRFGQTLKIAQALKHQWLDAGAQVTLANLEHTADLHVGDFDKVVIGASIRYGHFAKCLAEFTSAQAPVLNRLPSAFFSVSILANKAHKSTPETHTYTRKFIEQSAWQPKHIGIFAGELAYHKYHLVDRYLMKLVMKINKGETNTHAHIEFTDWNKVQQFGAEVLSM</sequence>
<keyword evidence="3 7" id="KW-0547">Nucleotide-binding</keyword>
<protein>
    <recommendedName>
        <fullName evidence="7">Protoporphyrinogen IX dehydrogenase [quinone]</fullName>
        <ecNumber evidence="7">1.3.5.3</ecNumber>
    </recommendedName>
    <alternativeName>
        <fullName evidence="7">Protoporphyrinogen IX dehydrogenase [menaquinone]</fullName>
    </alternativeName>
    <alternativeName>
        <fullName evidence="7">Protoporphyrinogen IX dehydrogenase [ubiquinone]</fullName>
    </alternativeName>
    <alternativeName>
        <fullName evidence="7">Protoporphyrinogen oxidase</fullName>
        <shortName evidence="7">PPO</shortName>
    </alternativeName>
</protein>
<dbReference type="GO" id="GO:0016491">
    <property type="term" value="F:oxidoreductase activity"/>
    <property type="evidence" value="ECO:0007669"/>
    <property type="project" value="UniProtKB-KW"/>
</dbReference>
<evidence type="ECO:0000256" key="2">
    <source>
        <dbReference type="ARBA" id="ARBA00022643"/>
    </source>
</evidence>
<feature type="domain" description="Flavodoxin-like" evidence="8">
    <location>
        <begin position="3"/>
        <end position="172"/>
    </location>
</feature>
<keyword evidence="7" id="KW-1003">Cell membrane</keyword>
<dbReference type="Gene3D" id="3.40.50.360">
    <property type="match status" value="1"/>
</dbReference>
<evidence type="ECO:0000256" key="5">
    <source>
        <dbReference type="ARBA" id="ARBA00023136"/>
    </source>
</evidence>
<dbReference type="InterPro" id="IPR052200">
    <property type="entry name" value="Protoporphyrinogen_IX_DH"/>
</dbReference>
<evidence type="ECO:0000256" key="6">
    <source>
        <dbReference type="ARBA" id="ARBA00023244"/>
    </source>
</evidence>
<comment type="function">
    <text evidence="7">Catalyzes the 6-electron oxidation of protoporphyrinogen IX to form protoporphyrin IX; under anaerobic conditions uses menaquinone as an electron acceptor, under aerobic conditions uses ubiquinone as an electron acceptor.</text>
</comment>
<dbReference type="Pfam" id="PF12724">
    <property type="entry name" value="Flavodoxin_5"/>
    <property type="match status" value="1"/>
</dbReference>
<keyword evidence="4 7" id="KW-0560">Oxidoreductase</keyword>
<comment type="similarity">
    <text evidence="7">Belongs to the HemG family.</text>
</comment>
<dbReference type="HAMAP" id="MF_00853">
    <property type="entry name" value="HemG"/>
    <property type="match status" value="1"/>
</dbReference>
<organism evidence="9 10">
    <name type="scientific">Vitreoscilla massiliensis</name>
    <dbReference type="NCBI Taxonomy" id="1689272"/>
    <lineage>
        <taxon>Bacteria</taxon>
        <taxon>Pseudomonadati</taxon>
        <taxon>Pseudomonadota</taxon>
        <taxon>Betaproteobacteria</taxon>
        <taxon>Neisseriales</taxon>
        <taxon>Neisseriaceae</taxon>
        <taxon>Vitreoscilla</taxon>
    </lineage>
</organism>
<comment type="catalytic activity">
    <reaction evidence="7">
        <text>protoporphyrinogen IX + 3 a quinone = protoporphyrin IX + 3 a quinol</text>
        <dbReference type="Rhea" id="RHEA:65032"/>
        <dbReference type="ChEBI" id="CHEBI:24646"/>
        <dbReference type="ChEBI" id="CHEBI:57306"/>
        <dbReference type="ChEBI" id="CHEBI:57307"/>
        <dbReference type="ChEBI" id="CHEBI:132124"/>
        <dbReference type="EC" id="1.3.5.3"/>
    </reaction>
</comment>